<dbReference type="EMBL" id="JACHXW010000004">
    <property type="protein sequence ID" value="MBB3151922.1"/>
    <property type="molecule type" value="Genomic_DNA"/>
</dbReference>
<keyword evidence="3" id="KW-1185">Reference proteome</keyword>
<dbReference type="RefSeq" id="WP_183561320.1">
    <property type="nucleotide sequence ID" value="NZ_CBCSLB010000008.1"/>
</dbReference>
<dbReference type="AlphaFoldDB" id="A0A7W5C676"/>
<name>A0A7W5C676_9BACL</name>
<keyword evidence="1" id="KW-0812">Transmembrane</keyword>
<evidence type="ECO:0000313" key="2">
    <source>
        <dbReference type="EMBL" id="MBB3151922.1"/>
    </source>
</evidence>
<keyword evidence="1" id="KW-0472">Membrane</keyword>
<proteinExistence type="predicted"/>
<dbReference type="Proteomes" id="UP000518605">
    <property type="component" value="Unassembled WGS sequence"/>
</dbReference>
<feature type="transmembrane region" description="Helical" evidence="1">
    <location>
        <begin position="6"/>
        <end position="24"/>
    </location>
</feature>
<sequence>MILQIAAFIIGMVGMTIYCVQLLLKKRQVRAAILYSGLMGICMVYGSFIFAKVHVPSTITPLKTLFEPIGKIILKQ</sequence>
<organism evidence="2 3">
    <name type="scientific">Paenibacillus endophyticus</name>
    <dbReference type="NCBI Taxonomy" id="1294268"/>
    <lineage>
        <taxon>Bacteria</taxon>
        <taxon>Bacillati</taxon>
        <taxon>Bacillota</taxon>
        <taxon>Bacilli</taxon>
        <taxon>Bacillales</taxon>
        <taxon>Paenibacillaceae</taxon>
        <taxon>Paenibacillus</taxon>
    </lineage>
</organism>
<evidence type="ECO:0000256" key="1">
    <source>
        <dbReference type="SAM" id="Phobius"/>
    </source>
</evidence>
<accession>A0A7W5C676</accession>
<gene>
    <name evidence="2" type="ORF">FHS16_001968</name>
</gene>
<keyword evidence="1" id="KW-1133">Transmembrane helix</keyword>
<protein>
    <submittedName>
        <fullName evidence="2">Uncharacterized protein</fullName>
    </submittedName>
</protein>
<feature type="transmembrane region" description="Helical" evidence="1">
    <location>
        <begin position="31"/>
        <end position="51"/>
    </location>
</feature>
<reference evidence="2 3" key="1">
    <citation type="submission" date="2020-08" db="EMBL/GenBank/DDBJ databases">
        <title>Genomic Encyclopedia of Type Strains, Phase III (KMG-III): the genomes of soil and plant-associated and newly described type strains.</title>
        <authorList>
            <person name="Whitman W."/>
        </authorList>
    </citation>
    <scope>NUCLEOTIDE SEQUENCE [LARGE SCALE GENOMIC DNA]</scope>
    <source>
        <strain evidence="2 3">CECT 8234</strain>
    </source>
</reference>
<evidence type="ECO:0000313" key="3">
    <source>
        <dbReference type="Proteomes" id="UP000518605"/>
    </source>
</evidence>
<comment type="caution">
    <text evidence="2">The sequence shown here is derived from an EMBL/GenBank/DDBJ whole genome shotgun (WGS) entry which is preliminary data.</text>
</comment>